<protein>
    <submittedName>
        <fullName evidence="1">Unplaced genomic scaffold CY34scaffold_86, whole genome shotgun sequence</fullName>
    </submittedName>
</protein>
<dbReference type="AlphaFoldDB" id="A0A0D0A017"/>
<evidence type="ECO:0000313" key="1">
    <source>
        <dbReference type="EMBL" id="KIK43260.1"/>
    </source>
</evidence>
<accession>A0A0D0A017</accession>
<name>A0A0D0A017_9AGAM</name>
<dbReference type="HOGENOM" id="CLU_3033999_0_0_1"/>
<proteinExistence type="predicted"/>
<keyword evidence="2" id="KW-1185">Reference proteome</keyword>
<dbReference type="EMBL" id="KN835217">
    <property type="protein sequence ID" value="KIK43260.1"/>
    <property type="molecule type" value="Genomic_DNA"/>
</dbReference>
<reference evidence="1 2" key="1">
    <citation type="submission" date="2014-04" db="EMBL/GenBank/DDBJ databases">
        <authorList>
            <consortium name="DOE Joint Genome Institute"/>
            <person name="Kuo A."/>
            <person name="Ruytinx J."/>
            <person name="Rineau F."/>
            <person name="Colpaert J."/>
            <person name="Kohler A."/>
            <person name="Nagy L.G."/>
            <person name="Floudas D."/>
            <person name="Copeland A."/>
            <person name="Barry K.W."/>
            <person name="Cichocki N."/>
            <person name="Veneault-Fourrey C."/>
            <person name="LaButti K."/>
            <person name="Lindquist E.A."/>
            <person name="Lipzen A."/>
            <person name="Lundell T."/>
            <person name="Morin E."/>
            <person name="Murat C."/>
            <person name="Sun H."/>
            <person name="Tunlid A."/>
            <person name="Henrissat B."/>
            <person name="Grigoriev I.V."/>
            <person name="Hibbett D.S."/>
            <person name="Martin F."/>
            <person name="Nordberg H.P."/>
            <person name="Cantor M.N."/>
            <person name="Hua S.X."/>
        </authorList>
    </citation>
    <scope>NUCLEOTIDE SEQUENCE [LARGE SCALE GENOMIC DNA]</scope>
    <source>
        <strain evidence="1 2">UH-Slu-Lm8-n1</strain>
    </source>
</reference>
<organism evidence="1 2">
    <name type="scientific">Suillus luteus UH-Slu-Lm8-n1</name>
    <dbReference type="NCBI Taxonomy" id="930992"/>
    <lineage>
        <taxon>Eukaryota</taxon>
        <taxon>Fungi</taxon>
        <taxon>Dikarya</taxon>
        <taxon>Basidiomycota</taxon>
        <taxon>Agaricomycotina</taxon>
        <taxon>Agaricomycetes</taxon>
        <taxon>Agaricomycetidae</taxon>
        <taxon>Boletales</taxon>
        <taxon>Suillineae</taxon>
        <taxon>Suillaceae</taxon>
        <taxon>Suillus</taxon>
    </lineage>
</organism>
<dbReference type="InParanoid" id="A0A0D0A017"/>
<sequence length="55" mass="6398">MIWQVHVKWKTQQMGCPLTWLSGTSRTQPPAPGYKNNNISLQIQLWPITLYSSIR</sequence>
<evidence type="ECO:0000313" key="2">
    <source>
        <dbReference type="Proteomes" id="UP000054485"/>
    </source>
</evidence>
<gene>
    <name evidence="1" type="ORF">CY34DRAFT_804025</name>
</gene>
<reference evidence="2" key="2">
    <citation type="submission" date="2015-01" db="EMBL/GenBank/DDBJ databases">
        <title>Evolutionary Origins and Diversification of the Mycorrhizal Mutualists.</title>
        <authorList>
            <consortium name="DOE Joint Genome Institute"/>
            <consortium name="Mycorrhizal Genomics Consortium"/>
            <person name="Kohler A."/>
            <person name="Kuo A."/>
            <person name="Nagy L.G."/>
            <person name="Floudas D."/>
            <person name="Copeland A."/>
            <person name="Barry K.W."/>
            <person name="Cichocki N."/>
            <person name="Veneault-Fourrey C."/>
            <person name="LaButti K."/>
            <person name="Lindquist E.A."/>
            <person name="Lipzen A."/>
            <person name="Lundell T."/>
            <person name="Morin E."/>
            <person name="Murat C."/>
            <person name="Riley R."/>
            <person name="Ohm R."/>
            <person name="Sun H."/>
            <person name="Tunlid A."/>
            <person name="Henrissat B."/>
            <person name="Grigoriev I.V."/>
            <person name="Hibbett D.S."/>
            <person name="Martin F."/>
        </authorList>
    </citation>
    <scope>NUCLEOTIDE SEQUENCE [LARGE SCALE GENOMIC DNA]</scope>
    <source>
        <strain evidence="2">UH-Slu-Lm8-n1</strain>
    </source>
</reference>
<dbReference type="Proteomes" id="UP000054485">
    <property type="component" value="Unassembled WGS sequence"/>
</dbReference>